<keyword evidence="3" id="KW-1185">Reference proteome</keyword>
<evidence type="ECO:0000313" key="2">
    <source>
        <dbReference type="EMBL" id="KDP42992.1"/>
    </source>
</evidence>
<protein>
    <submittedName>
        <fullName evidence="2">Uncharacterized protein</fullName>
    </submittedName>
</protein>
<evidence type="ECO:0000256" key="1">
    <source>
        <dbReference type="SAM" id="MobiDB-lite"/>
    </source>
</evidence>
<proteinExistence type="predicted"/>
<gene>
    <name evidence="2" type="ORF">JCGZ_25178</name>
</gene>
<dbReference type="EMBL" id="KK914283">
    <property type="protein sequence ID" value="KDP42992.1"/>
    <property type="molecule type" value="Genomic_DNA"/>
</dbReference>
<sequence>MEKIPNAKLVLKNSRGKSPRQVKLVGTRNVNEARRKQPHAPEREEWPKSSGGACAHARGRTATRLGWRADRRSLFPLSRAGTANSHSRRYCVYLSPISN</sequence>
<feature type="region of interest" description="Disordered" evidence="1">
    <location>
        <begin position="1"/>
        <end position="59"/>
    </location>
</feature>
<evidence type="ECO:0000313" key="3">
    <source>
        <dbReference type="Proteomes" id="UP000027138"/>
    </source>
</evidence>
<dbReference type="Proteomes" id="UP000027138">
    <property type="component" value="Unassembled WGS sequence"/>
</dbReference>
<reference evidence="2 3" key="1">
    <citation type="journal article" date="2014" name="PLoS ONE">
        <title>Global Analysis of Gene Expression Profiles in Physic Nut (Jatropha curcas L.) Seedlings Exposed to Salt Stress.</title>
        <authorList>
            <person name="Zhang L."/>
            <person name="Zhang C."/>
            <person name="Wu P."/>
            <person name="Chen Y."/>
            <person name="Li M."/>
            <person name="Jiang H."/>
            <person name="Wu G."/>
        </authorList>
    </citation>
    <scope>NUCLEOTIDE SEQUENCE [LARGE SCALE GENOMIC DNA]</scope>
    <source>
        <strain evidence="3">cv. GZQX0401</strain>
        <tissue evidence="2">Young leaves</tissue>
    </source>
</reference>
<organism evidence="2 3">
    <name type="scientific">Jatropha curcas</name>
    <name type="common">Barbados nut</name>
    <dbReference type="NCBI Taxonomy" id="180498"/>
    <lineage>
        <taxon>Eukaryota</taxon>
        <taxon>Viridiplantae</taxon>
        <taxon>Streptophyta</taxon>
        <taxon>Embryophyta</taxon>
        <taxon>Tracheophyta</taxon>
        <taxon>Spermatophyta</taxon>
        <taxon>Magnoliopsida</taxon>
        <taxon>eudicotyledons</taxon>
        <taxon>Gunneridae</taxon>
        <taxon>Pentapetalae</taxon>
        <taxon>rosids</taxon>
        <taxon>fabids</taxon>
        <taxon>Malpighiales</taxon>
        <taxon>Euphorbiaceae</taxon>
        <taxon>Crotonoideae</taxon>
        <taxon>Jatropheae</taxon>
        <taxon>Jatropha</taxon>
    </lineage>
</organism>
<feature type="compositionally biased region" description="Basic and acidic residues" evidence="1">
    <location>
        <begin position="31"/>
        <end position="47"/>
    </location>
</feature>
<name>A0A067L3I6_JATCU</name>
<accession>A0A067L3I6</accession>
<dbReference type="AlphaFoldDB" id="A0A067L3I6"/>